<gene>
    <name evidence="2" type="ordered locus">RGE_41350</name>
</gene>
<dbReference type="GO" id="GO:0016757">
    <property type="term" value="F:glycosyltransferase activity"/>
    <property type="evidence" value="ECO:0007669"/>
    <property type="project" value="InterPro"/>
</dbReference>
<organism evidence="2 3">
    <name type="scientific">Rubrivivax gelatinosus (strain NBRC 100245 / IL144)</name>
    <dbReference type="NCBI Taxonomy" id="983917"/>
    <lineage>
        <taxon>Bacteria</taxon>
        <taxon>Pseudomonadati</taxon>
        <taxon>Pseudomonadota</taxon>
        <taxon>Betaproteobacteria</taxon>
        <taxon>Burkholderiales</taxon>
        <taxon>Sphaerotilaceae</taxon>
        <taxon>Rubrivivax</taxon>
    </lineage>
</organism>
<evidence type="ECO:0000313" key="2">
    <source>
        <dbReference type="EMBL" id="BAL97471.1"/>
    </source>
</evidence>
<keyword evidence="2" id="KW-0808">Transferase</keyword>
<accession>I0HWT4</accession>
<dbReference type="PANTHER" id="PTHR46401">
    <property type="entry name" value="GLYCOSYLTRANSFERASE WBBK-RELATED"/>
    <property type="match status" value="1"/>
</dbReference>
<dbReference type="AlphaFoldDB" id="I0HWT4"/>
<proteinExistence type="predicted"/>
<dbReference type="InterPro" id="IPR001296">
    <property type="entry name" value="Glyco_trans_1"/>
</dbReference>
<dbReference type="EMBL" id="AP012320">
    <property type="protein sequence ID" value="BAL97471.1"/>
    <property type="molecule type" value="Genomic_DNA"/>
</dbReference>
<dbReference type="STRING" id="983917.RGE_41350"/>
<dbReference type="Gene3D" id="3.40.50.2000">
    <property type="entry name" value="Glycogen Phosphorylase B"/>
    <property type="match status" value="1"/>
</dbReference>
<dbReference type="HOGENOM" id="CLU_056938_0_0_4"/>
<reference evidence="2 3" key="1">
    <citation type="journal article" date="2012" name="J. Bacteriol.">
        <title>Complete genome sequence of phototrophic betaproteobacterium Rubrivivax gelatinosus IL144.</title>
        <authorList>
            <person name="Nagashima S."/>
            <person name="Kamimura A."/>
            <person name="Shimizu T."/>
            <person name="Nakamura-isaki S."/>
            <person name="Aono E."/>
            <person name="Sakamoto K."/>
            <person name="Ichikawa N."/>
            <person name="Nakazawa H."/>
            <person name="Sekine M."/>
            <person name="Yamazaki S."/>
            <person name="Fujita N."/>
            <person name="Shimada K."/>
            <person name="Hanada S."/>
            <person name="Nagashima K.V.P."/>
        </authorList>
    </citation>
    <scope>NUCLEOTIDE SEQUENCE [LARGE SCALE GENOMIC DNA]</scope>
    <source>
        <strain evidence="3">NBRC 100245 / IL144</strain>
    </source>
</reference>
<protein>
    <submittedName>
        <fullName evidence="2">Glycosyl transferase, group 1</fullName>
    </submittedName>
</protein>
<dbReference type="Proteomes" id="UP000007883">
    <property type="component" value="Chromosome"/>
</dbReference>
<keyword evidence="3" id="KW-1185">Reference proteome</keyword>
<dbReference type="eggNOG" id="COG0438">
    <property type="taxonomic scope" value="Bacteria"/>
</dbReference>
<name>I0HWT4_RUBGI</name>
<sequence>MVRRIGILAEGFAEWGGGIDFLRLICSSILAADPTVELHLLLPDRGPRLATIRALRGVKRALISTLVGYSVSEEAKRPTSQHIADLIGEAEAVIHAHTIDIGSGAVARAARRLKLDAVLPAIKPLQVGKDLPWLGYIYDYQHVHLPQLFSPQEIKRRDDDFSRMLELARCVIVNARAVAADIKTYHPQHRAKILTLPFAAAPNPRWLESAQAPTAKYGITGRYFIVSNQFWQHKDHLTIWRAFARIRQDHPDIRLVCTGETQDYRNPNHMATLSAEADRLGITDRLHILGLIPKSDQIALLRNAIAVIQATLSEGGPGGGCIFDSVSLGVPSIVSNIPVNLELNEPTVRFFRTGDPDALAGAMHEHIVRPPSAPPSKDHLVGEGQRRRIACGRSLLIAAAEMMV</sequence>
<evidence type="ECO:0000313" key="3">
    <source>
        <dbReference type="Proteomes" id="UP000007883"/>
    </source>
</evidence>
<evidence type="ECO:0000259" key="1">
    <source>
        <dbReference type="Pfam" id="PF00534"/>
    </source>
</evidence>
<feature type="domain" description="Glycosyl transferase family 1" evidence="1">
    <location>
        <begin position="222"/>
        <end position="365"/>
    </location>
</feature>
<dbReference type="PANTHER" id="PTHR46401:SF8">
    <property type="entry name" value="BLL6006 PROTEIN"/>
    <property type="match status" value="1"/>
</dbReference>
<dbReference type="KEGG" id="rge:RGE_41350"/>
<dbReference type="Pfam" id="PF00534">
    <property type="entry name" value="Glycos_transf_1"/>
    <property type="match status" value="1"/>
</dbReference>
<dbReference type="SUPFAM" id="SSF53756">
    <property type="entry name" value="UDP-Glycosyltransferase/glycogen phosphorylase"/>
    <property type="match status" value="1"/>
</dbReference>